<gene>
    <name evidence="1" type="ORF">CDL10_02795</name>
</gene>
<evidence type="ECO:0000313" key="1">
    <source>
        <dbReference type="EMBL" id="PJR03563.1"/>
    </source>
</evidence>
<name>A0A2M9R4B7_9FLAO</name>
<keyword evidence="2" id="KW-1185">Reference proteome</keyword>
<dbReference type="AlphaFoldDB" id="A0A2M9R4B7"/>
<dbReference type="EMBL" id="NIPO01000001">
    <property type="protein sequence ID" value="PJR03563.1"/>
    <property type="molecule type" value="Genomic_DNA"/>
</dbReference>
<evidence type="ECO:0000313" key="2">
    <source>
        <dbReference type="Proteomes" id="UP000231960"/>
    </source>
</evidence>
<protein>
    <submittedName>
        <fullName evidence="1">Uncharacterized protein</fullName>
    </submittedName>
</protein>
<organism evidence="1 2">
    <name type="scientific">Avrilella dinanensis</name>
    <dbReference type="NCBI Taxonomy" id="2008672"/>
    <lineage>
        <taxon>Bacteria</taxon>
        <taxon>Pseudomonadati</taxon>
        <taxon>Bacteroidota</taxon>
        <taxon>Flavobacteriia</taxon>
        <taxon>Flavobacteriales</taxon>
        <taxon>Flavobacteriaceae</taxon>
        <taxon>Avrilella</taxon>
    </lineage>
</organism>
<comment type="caution">
    <text evidence="1">The sequence shown here is derived from an EMBL/GenBank/DDBJ whole genome shotgun (WGS) entry which is preliminary data.</text>
</comment>
<accession>A0A2M9R4B7</accession>
<dbReference type="Proteomes" id="UP000231960">
    <property type="component" value="Unassembled WGS sequence"/>
</dbReference>
<sequence length="189" mass="22096">MFSFIFVSFSTAYTSYLSFNEKKGVFWIDSIIASVYGVRIYETFLTYTGLDTGYGFFSPNVKSDIVIVNSLYKDGKGKTKLPSDYLKTREGKIRFRGVNDIFMDKLTIEEKKLENIAPTQNQYGDKIDSLKIQFFKVVLKQMNRHYLNDKTNKYDSVNTKVFLYHYPFLKNYPDLQPKLYEIESTTVSK</sequence>
<reference evidence="1 2" key="1">
    <citation type="submission" date="2017-06" db="EMBL/GenBank/DDBJ databases">
        <title>Description of Avrilella dinanensis gen. nov. sp. nov.</title>
        <authorList>
            <person name="Leyer C."/>
            <person name="Sassi M."/>
            <person name="Minet J."/>
            <person name="Kayal S."/>
            <person name="Cattoir V."/>
        </authorList>
    </citation>
    <scope>NUCLEOTIDE SEQUENCE [LARGE SCALE GENOMIC DNA]</scope>
    <source>
        <strain evidence="1 2">UR159</strain>
    </source>
</reference>
<proteinExistence type="predicted"/>